<dbReference type="InterPro" id="IPR050832">
    <property type="entry name" value="Bact_Acetyltransf"/>
</dbReference>
<dbReference type="EMBL" id="CP062983">
    <property type="protein sequence ID" value="QPC85077.1"/>
    <property type="molecule type" value="Genomic_DNA"/>
</dbReference>
<proteinExistence type="predicted"/>
<dbReference type="PROSITE" id="PS51186">
    <property type="entry name" value="GNAT"/>
    <property type="match status" value="1"/>
</dbReference>
<organism evidence="4 5">
    <name type="scientific">Phototrophicus methaneseepsis</name>
    <dbReference type="NCBI Taxonomy" id="2710758"/>
    <lineage>
        <taxon>Bacteria</taxon>
        <taxon>Bacillati</taxon>
        <taxon>Chloroflexota</taxon>
        <taxon>Candidatus Thermofontia</taxon>
        <taxon>Phototrophicales</taxon>
        <taxon>Phototrophicaceae</taxon>
        <taxon>Phototrophicus</taxon>
    </lineage>
</organism>
<accession>A0A7S8IGU9</accession>
<evidence type="ECO:0000256" key="1">
    <source>
        <dbReference type="ARBA" id="ARBA00022679"/>
    </source>
</evidence>
<dbReference type="InterPro" id="IPR016181">
    <property type="entry name" value="Acyl_CoA_acyltransferase"/>
</dbReference>
<evidence type="ECO:0000259" key="3">
    <source>
        <dbReference type="PROSITE" id="PS51186"/>
    </source>
</evidence>
<dbReference type="PANTHER" id="PTHR43877:SF1">
    <property type="entry name" value="ACETYLTRANSFERASE"/>
    <property type="match status" value="1"/>
</dbReference>
<keyword evidence="5" id="KW-1185">Reference proteome</keyword>
<dbReference type="PANTHER" id="PTHR43877">
    <property type="entry name" value="AMINOALKYLPHOSPHONATE N-ACETYLTRANSFERASE-RELATED-RELATED"/>
    <property type="match status" value="1"/>
</dbReference>
<protein>
    <submittedName>
        <fullName evidence="4">GNAT family N-acetyltransferase</fullName>
    </submittedName>
</protein>
<keyword evidence="1 4" id="KW-0808">Transferase</keyword>
<feature type="domain" description="N-acetyltransferase" evidence="3">
    <location>
        <begin position="2"/>
        <end position="169"/>
    </location>
</feature>
<dbReference type="InterPro" id="IPR000182">
    <property type="entry name" value="GNAT_dom"/>
</dbReference>
<dbReference type="CDD" id="cd04301">
    <property type="entry name" value="NAT_SF"/>
    <property type="match status" value="1"/>
</dbReference>
<evidence type="ECO:0000313" key="4">
    <source>
        <dbReference type="EMBL" id="QPC85077.1"/>
    </source>
</evidence>
<gene>
    <name evidence="4" type="ORF">G4Y79_12130</name>
</gene>
<keyword evidence="2" id="KW-0012">Acyltransferase</keyword>
<dbReference type="RefSeq" id="WP_195173140.1">
    <property type="nucleotide sequence ID" value="NZ_CP062983.1"/>
</dbReference>
<dbReference type="Pfam" id="PF00583">
    <property type="entry name" value="Acetyltransf_1"/>
    <property type="match status" value="1"/>
</dbReference>
<dbReference type="GO" id="GO:0016747">
    <property type="term" value="F:acyltransferase activity, transferring groups other than amino-acyl groups"/>
    <property type="evidence" value="ECO:0007669"/>
    <property type="project" value="InterPro"/>
</dbReference>
<evidence type="ECO:0000256" key="2">
    <source>
        <dbReference type="ARBA" id="ARBA00023315"/>
    </source>
</evidence>
<name>A0A7S8IGU9_9CHLR</name>
<reference evidence="4 5" key="1">
    <citation type="submission" date="2020-02" db="EMBL/GenBank/DDBJ databases">
        <authorList>
            <person name="Zheng R.K."/>
            <person name="Sun C.M."/>
        </authorList>
    </citation>
    <scope>NUCLEOTIDE SEQUENCE [LARGE SCALE GENOMIC DNA]</scope>
    <source>
        <strain evidence="5">rifampicinis</strain>
    </source>
</reference>
<dbReference type="SUPFAM" id="SSF55729">
    <property type="entry name" value="Acyl-CoA N-acyltransferases (Nat)"/>
    <property type="match status" value="1"/>
</dbReference>
<dbReference type="Proteomes" id="UP000594468">
    <property type="component" value="Chromosome"/>
</dbReference>
<dbReference type="Gene3D" id="3.40.630.30">
    <property type="match status" value="1"/>
</dbReference>
<dbReference type="AlphaFoldDB" id="A0A7S8IGU9"/>
<evidence type="ECO:0000313" key="5">
    <source>
        <dbReference type="Proteomes" id="UP000594468"/>
    </source>
</evidence>
<dbReference type="KEGG" id="pmet:G4Y79_12130"/>
<sequence>MYCIRRAVEADIEGIARVHVDTWRTAYTGIMPAERLANLSYERSSGQWLHSIRSGRGFIDVAEEAGEIVGFASSGAERNHVTGYDSEVYALYVLAAYQGQGIGRELVRSAAKELWDRGYQTMLIWVLEDNTSARHFYEKMGGVLIEDKLYYPLGGDTHLVEVGYGYQISELIGDKIP</sequence>